<dbReference type="EMBL" id="JAGYPF010000003">
    <property type="protein sequence ID" value="MBS4214090.1"/>
    <property type="molecule type" value="Genomic_DNA"/>
</dbReference>
<evidence type="ECO:0000313" key="3">
    <source>
        <dbReference type="Proteomes" id="UP000679749"/>
    </source>
</evidence>
<sequence length="101" mass="11444">MHGEKLIQHGGITFETQAASGAMEFEGFGYIILLANKNYAFQTKYKISFWGIYPSNSYNYHKQRFRLRNLISEFLTSIGTIGILALALLLIIGVIRYGNYG</sequence>
<comment type="caution">
    <text evidence="2">The sequence shown here is derived from an EMBL/GenBank/DDBJ whole genome shotgun (WGS) entry which is preliminary data.</text>
</comment>
<reference evidence="2" key="1">
    <citation type="submission" date="2021-05" db="EMBL/GenBank/DDBJ databases">
        <title>Novel Bacillus species.</title>
        <authorList>
            <person name="Liu G."/>
        </authorList>
    </citation>
    <scope>NUCLEOTIDE SEQUENCE</scope>
    <source>
        <strain evidence="2">FJAT-49825</strain>
    </source>
</reference>
<keyword evidence="3" id="KW-1185">Reference proteome</keyword>
<keyword evidence="1" id="KW-1133">Transmembrane helix</keyword>
<name>A0A942U3Q1_9BACI</name>
<keyword evidence="1" id="KW-0812">Transmembrane</keyword>
<protein>
    <submittedName>
        <fullName evidence="2">Uncharacterized protein</fullName>
    </submittedName>
</protein>
<keyword evidence="1" id="KW-0472">Membrane</keyword>
<accession>A0A942U3Q1</accession>
<evidence type="ECO:0000313" key="2">
    <source>
        <dbReference type="EMBL" id="MBS4214090.1"/>
    </source>
</evidence>
<gene>
    <name evidence="2" type="ORF">KHA99_16675</name>
</gene>
<evidence type="ECO:0000256" key="1">
    <source>
        <dbReference type="SAM" id="Phobius"/>
    </source>
</evidence>
<organism evidence="2 3">
    <name type="scientific">Neobacillus rhizophilus</name>
    <dbReference type="NCBI Taxonomy" id="2833579"/>
    <lineage>
        <taxon>Bacteria</taxon>
        <taxon>Bacillati</taxon>
        <taxon>Bacillota</taxon>
        <taxon>Bacilli</taxon>
        <taxon>Bacillales</taxon>
        <taxon>Bacillaceae</taxon>
        <taxon>Neobacillus</taxon>
    </lineage>
</organism>
<feature type="transmembrane region" description="Helical" evidence="1">
    <location>
        <begin position="74"/>
        <end position="95"/>
    </location>
</feature>
<dbReference type="Proteomes" id="UP000679749">
    <property type="component" value="Unassembled WGS sequence"/>
</dbReference>
<dbReference type="AlphaFoldDB" id="A0A942U3Q1"/>
<proteinExistence type="predicted"/>
<dbReference type="RefSeq" id="WP_213118587.1">
    <property type="nucleotide sequence ID" value="NZ_JAGYPF010000003.1"/>
</dbReference>